<dbReference type="SMART" id="SM00422">
    <property type="entry name" value="HTH_MERR"/>
    <property type="match status" value="1"/>
</dbReference>
<organism evidence="6 7">
    <name type="scientific">Mycobacteroides abscessus subsp. bolletii 50594</name>
    <dbReference type="NCBI Taxonomy" id="1303024"/>
    <lineage>
        <taxon>Bacteria</taxon>
        <taxon>Bacillati</taxon>
        <taxon>Actinomycetota</taxon>
        <taxon>Actinomycetes</taxon>
        <taxon>Mycobacteriales</taxon>
        <taxon>Mycobacteriaceae</taxon>
        <taxon>Mycobacteroides</taxon>
        <taxon>Mycobacteroides abscessus</taxon>
    </lineage>
</organism>
<feature type="domain" description="HTH merR-type" evidence="5">
    <location>
        <begin position="16"/>
        <end position="57"/>
    </location>
</feature>
<dbReference type="PANTHER" id="PTHR30204:SF69">
    <property type="entry name" value="MERR-FAMILY TRANSCRIPTIONAL REGULATOR"/>
    <property type="match status" value="1"/>
</dbReference>
<name>A0AB33AAE2_9MYCO</name>
<dbReference type="PROSITE" id="PS50937">
    <property type="entry name" value="HTH_MERR_2"/>
    <property type="match status" value="1"/>
</dbReference>
<accession>A0AB33AAE2</accession>
<evidence type="ECO:0000313" key="6">
    <source>
        <dbReference type="EMBL" id="AGM28795.1"/>
    </source>
</evidence>
<dbReference type="Pfam" id="PF13411">
    <property type="entry name" value="MerR_1"/>
    <property type="match status" value="1"/>
</dbReference>
<proteinExistence type="predicted"/>
<dbReference type="KEGG" id="mabb:MASS_2193"/>
<evidence type="ECO:0000313" key="7">
    <source>
        <dbReference type="Proteomes" id="UP000013961"/>
    </source>
</evidence>
<dbReference type="Proteomes" id="UP000013961">
    <property type="component" value="Chromosome"/>
</dbReference>
<evidence type="ECO:0000256" key="4">
    <source>
        <dbReference type="ARBA" id="ARBA00023163"/>
    </source>
</evidence>
<evidence type="ECO:0000256" key="3">
    <source>
        <dbReference type="ARBA" id="ARBA00023125"/>
    </source>
</evidence>
<protein>
    <submittedName>
        <fullName evidence="6">MerR family transcriptional regulator</fullName>
    </submittedName>
</protein>
<dbReference type="InterPro" id="IPR009061">
    <property type="entry name" value="DNA-bd_dom_put_sf"/>
</dbReference>
<evidence type="ECO:0000256" key="2">
    <source>
        <dbReference type="ARBA" id="ARBA00023015"/>
    </source>
</evidence>
<dbReference type="Gene3D" id="1.10.1660.10">
    <property type="match status" value="1"/>
</dbReference>
<dbReference type="EMBL" id="CP004374">
    <property type="protein sequence ID" value="AGM28795.1"/>
    <property type="molecule type" value="Genomic_DNA"/>
</dbReference>
<dbReference type="GO" id="GO:0003700">
    <property type="term" value="F:DNA-binding transcription factor activity"/>
    <property type="evidence" value="ECO:0007669"/>
    <property type="project" value="InterPro"/>
</dbReference>
<dbReference type="GO" id="GO:0003677">
    <property type="term" value="F:DNA binding"/>
    <property type="evidence" value="ECO:0007669"/>
    <property type="project" value="UniProtKB-KW"/>
</dbReference>
<evidence type="ECO:0000256" key="1">
    <source>
        <dbReference type="ARBA" id="ARBA00022491"/>
    </source>
</evidence>
<dbReference type="AlphaFoldDB" id="A0AB33AAE2"/>
<dbReference type="SUPFAM" id="SSF46955">
    <property type="entry name" value="Putative DNA-binding domain"/>
    <property type="match status" value="1"/>
</dbReference>
<keyword evidence="4" id="KW-0804">Transcription</keyword>
<dbReference type="InterPro" id="IPR047057">
    <property type="entry name" value="MerR_fam"/>
</dbReference>
<keyword evidence="3" id="KW-0238">DNA-binding</keyword>
<sequence>MSLMPRSAITEPTVNIGEAAALYDLAPSTLRWWEKQGVLSSPAQHSGRRTYTERDLRCIGIAYLCCITGMMPLRQAAIVTSHSAQPDTWRSAVTEQVAEISARIERLHRARDYLNHLLCCQNEDIVDCPYLDGELRLRTPRGRAGGTDLVSAARGAGYESAPARDETAAGQPGRCGFCGGQLSNHSKGRPQRYCSPACKQRAYRHRHGMK</sequence>
<dbReference type="InterPro" id="IPR000551">
    <property type="entry name" value="MerR-type_HTH_dom"/>
</dbReference>
<keyword evidence="1" id="KW-0678">Repressor</keyword>
<evidence type="ECO:0000259" key="5">
    <source>
        <dbReference type="PROSITE" id="PS50937"/>
    </source>
</evidence>
<keyword evidence="2" id="KW-0805">Transcription regulation</keyword>
<dbReference type="PANTHER" id="PTHR30204">
    <property type="entry name" value="REDOX-CYCLING DRUG-SENSING TRANSCRIPTIONAL ACTIVATOR SOXR"/>
    <property type="match status" value="1"/>
</dbReference>
<reference evidence="6 7" key="1">
    <citation type="journal article" date="2013" name="Genome Announc.">
        <title>Complete Genome Sequence of Mycobacterium massiliense Clinical Strain Asan 50594, Belonging to the Type II Genotype.</title>
        <authorList>
            <person name="Kim B.J."/>
            <person name="Kim B.R."/>
            <person name="Hong S.H."/>
            <person name="Seok S.H."/>
            <person name="Kook Y.H."/>
            <person name="Kim B.J."/>
        </authorList>
    </citation>
    <scope>NUCLEOTIDE SEQUENCE [LARGE SCALE GENOMIC DNA]</scope>
    <source>
        <strain evidence="6 7">50594</strain>
    </source>
</reference>
<gene>
    <name evidence="6" type="ORF">MASS_2193</name>
</gene>